<dbReference type="Pfam" id="PF14289">
    <property type="entry name" value="DUF4369"/>
    <property type="match status" value="1"/>
</dbReference>
<evidence type="ECO:0000313" key="3">
    <source>
        <dbReference type="Proteomes" id="UP000184212"/>
    </source>
</evidence>
<dbReference type="Pfam" id="PF17127">
    <property type="entry name" value="DUF5106"/>
    <property type="match status" value="1"/>
</dbReference>
<dbReference type="InterPro" id="IPR033395">
    <property type="entry name" value="DUF5106"/>
</dbReference>
<dbReference type="RefSeq" id="WP_073136524.1">
    <property type="nucleotide sequence ID" value="NZ_FQWQ01000002.1"/>
</dbReference>
<dbReference type="Pfam" id="PF00578">
    <property type="entry name" value="AhpC-TSA"/>
    <property type="match status" value="1"/>
</dbReference>
<dbReference type="InterPro" id="IPR036249">
    <property type="entry name" value="Thioredoxin-like_sf"/>
</dbReference>
<dbReference type="OrthoDB" id="6399635at2"/>
<dbReference type="EMBL" id="FQWQ01000002">
    <property type="protein sequence ID" value="SHH29369.1"/>
    <property type="molecule type" value="Genomic_DNA"/>
</dbReference>
<evidence type="ECO:0000259" key="1">
    <source>
        <dbReference type="PROSITE" id="PS51352"/>
    </source>
</evidence>
<dbReference type="PANTHER" id="PTHR42852:SF13">
    <property type="entry name" value="PROTEIN DIPZ"/>
    <property type="match status" value="1"/>
</dbReference>
<evidence type="ECO:0000313" key="2">
    <source>
        <dbReference type="EMBL" id="SHH29369.1"/>
    </source>
</evidence>
<gene>
    <name evidence="2" type="ORF">SAMN04488109_3561</name>
</gene>
<protein>
    <recommendedName>
        <fullName evidence="1">Thioredoxin domain-containing protein</fullName>
    </recommendedName>
</protein>
<dbReference type="InterPro" id="IPR000866">
    <property type="entry name" value="AhpC/TSA"/>
</dbReference>
<name>A0A1M5RT78_9BACT</name>
<dbReference type="AlphaFoldDB" id="A0A1M5RT78"/>
<organism evidence="2 3">
    <name type="scientific">Chryseolinea serpens</name>
    <dbReference type="NCBI Taxonomy" id="947013"/>
    <lineage>
        <taxon>Bacteria</taxon>
        <taxon>Pseudomonadati</taxon>
        <taxon>Bacteroidota</taxon>
        <taxon>Cytophagia</taxon>
        <taxon>Cytophagales</taxon>
        <taxon>Fulvivirgaceae</taxon>
        <taxon>Chryseolinea</taxon>
    </lineage>
</organism>
<dbReference type="PROSITE" id="PS51352">
    <property type="entry name" value="THIOREDOXIN_2"/>
    <property type="match status" value="1"/>
</dbReference>
<dbReference type="GO" id="GO:0016209">
    <property type="term" value="F:antioxidant activity"/>
    <property type="evidence" value="ECO:0007669"/>
    <property type="project" value="InterPro"/>
</dbReference>
<dbReference type="STRING" id="947013.SAMN04488109_3561"/>
<accession>A0A1M5RT78</accession>
<dbReference type="InterPro" id="IPR013766">
    <property type="entry name" value="Thioredoxin_domain"/>
</dbReference>
<keyword evidence="3" id="KW-1185">Reference proteome</keyword>
<dbReference type="SUPFAM" id="SSF52833">
    <property type="entry name" value="Thioredoxin-like"/>
    <property type="match status" value="1"/>
</dbReference>
<proteinExistence type="predicted"/>
<dbReference type="PANTHER" id="PTHR42852">
    <property type="entry name" value="THIOL:DISULFIDE INTERCHANGE PROTEIN DSBE"/>
    <property type="match status" value="1"/>
</dbReference>
<dbReference type="InterPro" id="IPR050553">
    <property type="entry name" value="Thioredoxin_ResA/DsbE_sf"/>
</dbReference>
<dbReference type="InterPro" id="IPR025380">
    <property type="entry name" value="DUF4369"/>
</dbReference>
<sequence length="481" mass="55892">MRLTVFITALFLTTMAFGQGGYQIKFQVTGLKDTTIYLGNYFGESTYLKDTAKVNSKGEFVFEGKKKLERGAYFLVLNKMKVMEMVVGHDQHFSMVTSTEDYVKNMKVTGDIDNKLYFDNMLFNMERHHEAEPFIKVLQDSTLAADKKTAAREAYNKVNDQVTAYQQDIIKKYPRTITAATLKSVQILKVPDAPKKPDGSIDSTFQLRWYRQHFFDNFDLADSALLRMSRPLYRDKVFEYLEKLYAPNPDTVTKAIGPMVDKAKSNKETYKYITFILLMKYQQPEIMGLDEVYVNVFDKYFGTGEMDFWINPKTKKDLKEHADRLRKSLVGRKAPNLIMQDTNFKPKSMYDIKNKYTILFIFDPDCGHCREETPKLVTFYNQKKYNLEVYAVSADTSMAKMRDYIKEMKMPWITVNGPRTYVGPYGDLYDAITTPSLYVIDEKKMIIGKKIPVEKLDEFLTQYEKFHKTKPAEKGKPTTKS</sequence>
<dbReference type="GO" id="GO:0016491">
    <property type="term" value="F:oxidoreductase activity"/>
    <property type="evidence" value="ECO:0007669"/>
    <property type="project" value="InterPro"/>
</dbReference>
<reference evidence="2 3" key="1">
    <citation type="submission" date="2016-11" db="EMBL/GenBank/DDBJ databases">
        <authorList>
            <person name="Jaros S."/>
            <person name="Januszkiewicz K."/>
            <person name="Wedrychowicz H."/>
        </authorList>
    </citation>
    <scope>NUCLEOTIDE SEQUENCE [LARGE SCALE GENOMIC DNA]</scope>
    <source>
        <strain evidence="2 3">DSM 24574</strain>
    </source>
</reference>
<feature type="domain" description="Thioredoxin" evidence="1">
    <location>
        <begin position="328"/>
        <end position="465"/>
    </location>
</feature>
<dbReference type="CDD" id="cd02966">
    <property type="entry name" value="TlpA_like_family"/>
    <property type="match status" value="1"/>
</dbReference>
<dbReference type="Proteomes" id="UP000184212">
    <property type="component" value="Unassembled WGS sequence"/>
</dbReference>
<dbReference type="Gene3D" id="3.40.30.10">
    <property type="entry name" value="Glutaredoxin"/>
    <property type="match status" value="1"/>
</dbReference>